<organism evidence="1 2">
    <name type="scientific">Trinickia dinghuensis</name>
    <dbReference type="NCBI Taxonomy" id="2291023"/>
    <lineage>
        <taxon>Bacteria</taxon>
        <taxon>Pseudomonadati</taxon>
        <taxon>Pseudomonadota</taxon>
        <taxon>Betaproteobacteria</taxon>
        <taxon>Burkholderiales</taxon>
        <taxon>Burkholderiaceae</taxon>
        <taxon>Trinickia</taxon>
    </lineage>
</organism>
<protein>
    <submittedName>
        <fullName evidence="1">Uncharacterized protein</fullName>
    </submittedName>
</protein>
<comment type="caution">
    <text evidence="1">The sequence shown here is derived from an EMBL/GenBank/DDBJ whole genome shotgun (WGS) entry which is preliminary data.</text>
</comment>
<name>A0A3D8JYG0_9BURK</name>
<evidence type="ECO:0000313" key="1">
    <source>
        <dbReference type="EMBL" id="RDU97852.1"/>
    </source>
</evidence>
<accession>A0A3D8JYG0</accession>
<proteinExistence type="predicted"/>
<dbReference type="RefSeq" id="WP_115534379.1">
    <property type="nucleotide sequence ID" value="NZ_QRGA01000008.1"/>
</dbReference>
<dbReference type="OrthoDB" id="7009233at2"/>
<dbReference type="EMBL" id="QRGA01000008">
    <property type="protein sequence ID" value="RDU97852.1"/>
    <property type="molecule type" value="Genomic_DNA"/>
</dbReference>
<evidence type="ECO:0000313" key="2">
    <source>
        <dbReference type="Proteomes" id="UP000256838"/>
    </source>
</evidence>
<gene>
    <name evidence="1" type="ORF">DWV00_14955</name>
</gene>
<sequence>MLIQKFHPALRPGQQLVLAHSGVPLFSRQGHWDSGSALHCVAMALALLGKLTDPVALSRSDTGPEAAFWDRAWSYYLHGLTLSEFESFVWELNLGVRPVALPDGRGSILHFSERELQWGRPAIVGWRRRRVRDVHAALVVGIEGRQHKRTFEPHALLLLDPAAAEPRLAACNARLLFDRKRPTYVTETEAYPVTLDTAVSIRVIAKPPPAVISGGCA</sequence>
<dbReference type="AlphaFoldDB" id="A0A3D8JYG0"/>
<reference evidence="1 2" key="1">
    <citation type="submission" date="2018-08" db="EMBL/GenBank/DDBJ databases">
        <title>Paraburkholderia sp. DHOM06 isolated from forest soil.</title>
        <authorList>
            <person name="Gao Z.-H."/>
            <person name="Qiu L.-H."/>
        </authorList>
    </citation>
    <scope>NUCLEOTIDE SEQUENCE [LARGE SCALE GENOMIC DNA]</scope>
    <source>
        <strain evidence="1 2">DHOM06</strain>
    </source>
</reference>
<dbReference type="Proteomes" id="UP000256838">
    <property type="component" value="Unassembled WGS sequence"/>
</dbReference>
<keyword evidence="2" id="KW-1185">Reference proteome</keyword>